<evidence type="ECO:0000256" key="1">
    <source>
        <dbReference type="SAM" id="Phobius"/>
    </source>
</evidence>
<accession>A0A6A5JZ88</accession>
<dbReference type="Proteomes" id="UP000800040">
    <property type="component" value="Unassembled WGS sequence"/>
</dbReference>
<protein>
    <submittedName>
        <fullName evidence="2">Uncharacterized protein</fullName>
    </submittedName>
</protein>
<proteinExistence type="predicted"/>
<feature type="transmembrane region" description="Helical" evidence="1">
    <location>
        <begin position="103"/>
        <end position="125"/>
    </location>
</feature>
<reference evidence="2" key="1">
    <citation type="submission" date="2020-01" db="EMBL/GenBank/DDBJ databases">
        <authorList>
            <consortium name="DOE Joint Genome Institute"/>
            <person name="Haridas S."/>
            <person name="Albert R."/>
            <person name="Binder M."/>
            <person name="Bloem J."/>
            <person name="Labutti K."/>
            <person name="Salamov A."/>
            <person name="Andreopoulos B."/>
            <person name="Baker S.E."/>
            <person name="Barry K."/>
            <person name="Bills G."/>
            <person name="Bluhm B.H."/>
            <person name="Cannon C."/>
            <person name="Castanera R."/>
            <person name="Culley D.E."/>
            <person name="Daum C."/>
            <person name="Ezra D."/>
            <person name="Gonzalez J.B."/>
            <person name="Henrissat B."/>
            <person name="Kuo A."/>
            <person name="Liang C."/>
            <person name="Lipzen A."/>
            <person name="Lutzoni F."/>
            <person name="Magnuson J."/>
            <person name="Mondo S."/>
            <person name="Nolan M."/>
            <person name="Ohm R."/>
            <person name="Pangilinan J."/>
            <person name="Park H.-J."/>
            <person name="Ramirez L."/>
            <person name="Alfaro M."/>
            <person name="Sun H."/>
            <person name="Tritt A."/>
            <person name="Yoshinaga Y."/>
            <person name="Zwiers L.-H."/>
            <person name="Turgeon B.G."/>
            <person name="Goodwin S.B."/>
            <person name="Spatafora J.W."/>
            <person name="Crous P.W."/>
            <person name="Grigoriev I.V."/>
        </authorList>
    </citation>
    <scope>NUCLEOTIDE SEQUENCE</scope>
    <source>
        <strain evidence="2">P77</strain>
    </source>
</reference>
<gene>
    <name evidence="2" type="ORF">BDW02DRAFT_132797</name>
</gene>
<organism evidence="2 3">
    <name type="scientific">Decorospora gaudefroyi</name>
    <dbReference type="NCBI Taxonomy" id="184978"/>
    <lineage>
        <taxon>Eukaryota</taxon>
        <taxon>Fungi</taxon>
        <taxon>Dikarya</taxon>
        <taxon>Ascomycota</taxon>
        <taxon>Pezizomycotina</taxon>
        <taxon>Dothideomycetes</taxon>
        <taxon>Pleosporomycetidae</taxon>
        <taxon>Pleosporales</taxon>
        <taxon>Pleosporineae</taxon>
        <taxon>Pleosporaceae</taxon>
        <taxon>Decorospora</taxon>
    </lineage>
</organism>
<evidence type="ECO:0000313" key="3">
    <source>
        <dbReference type="Proteomes" id="UP000800040"/>
    </source>
</evidence>
<keyword evidence="1" id="KW-0812">Transmembrane</keyword>
<name>A0A6A5JZ88_9PLEO</name>
<feature type="transmembrane region" description="Helical" evidence="1">
    <location>
        <begin position="31"/>
        <end position="50"/>
    </location>
</feature>
<keyword evidence="1" id="KW-0472">Membrane</keyword>
<keyword evidence="1" id="KW-1133">Transmembrane helix</keyword>
<dbReference type="EMBL" id="ML975423">
    <property type="protein sequence ID" value="KAF1829819.1"/>
    <property type="molecule type" value="Genomic_DNA"/>
</dbReference>
<feature type="transmembrane region" description="Helical" evidence="1">
    <location>
        <begin position="70"/>
        <end position="91"/>
    </location>
</feature>
<dbReference type="OrthoDB" id="3682310at2759"/>
<dbReference type="AlphaFoldDB" id="A0A6A5JZ88"/>
<evidence type="ECO:0000313" key="2">
    <source>
        <dbReference type="EMBL" id="KAF1829819.1"/>
    </source>
</evidence>
<keyword evidence="3" id="KW-1185">Reference proteome</keyword>
<sequence>MYRYMSSLPPRRLQKDPTLVKMSNSKIPPHILNALIGCLCIAILGLAVTLEEDMEAFLPSNMKGTGMMFLFWPGCGVVVDMLLFGFLWWVAPWEQGPIGKRLAYLNGLVFVACFIVGRPLIVLIYTHVAWGQAVKNVTNTTSGCATVESWACACSKRGYAGSTGSLCTELRVVRDLLIPVLVLGAMMLPSVILRRLSVAKEENTIGKRSDADA</sequence>
<feature type="transmembrane region" description="Helical" evidence="1">
    <location>
        <begin position="176"/>
        <end position="193"/>
    </location>
</feature>